<keyword evidence="1" id="KW-0732">Signal</keyword>
<name>A0A7R7DMX2_9ACTN</name>
<organism evidence="2 3">
    <name type="scientific">Actinocatenispora thailandica</name>
    <dbReference type="NCBI Taxonomy" id="227318"/>
    <lineage>
        <taxon>Bacteria</taxon>
        <taxon>Bacillati</taxon>
        <taxon>Actinomycetota</taxon>
        <taxon>Actinomycetes</taxon>
        <taxon>Micromonosporales</taxon>
        <taxon>Micromonosporaceae</taxon>
        <taxon>Actinocatenispora</taxon>
    </lineage>
</organism>
<dbReference type="AlphaFoldDB" id="A0A7R7DMX2"/>
<evidence type="ECO:0000313" key="3">
    <source>
        <dbReference type="Proteomes" id="UP000611640"/>
    </source>
</evidence>
<proteinExistence type="predicted"/>
<protein>
    <recommendedName>
        <fullName evidence="4">DUF2690 domain-containing protein</fullName>
    </recommendedName>
</protein>
<dbReference type="PROSITE" id="PS51257">
    <property type="entry name" value="PROKAR_LIPOPROTEIN"/>
    <property type="match status" value="1"/>
</dbReference>
<dbReference type="KEGG" id="atl:Athai_21770"/>
<evidence type="ECO:0000256" key="1">
    <source>
        <dbReference type="SAM" id="SignalP"/>
    </source>
</evidence>
<dbReference type="Proteomes" id="UP000611640">
    <property type="component" value="Chromosome"/>
</dbReference>
<accession>A0A7R7DMX2</accession>
<keyword evidence="3" id="KW-1185">Reference proteome</keyword>
<feature type="signal peptide" evidence="1">
    <location>
        <begin position="1"/>
        <end position="31"/>
    </location>
</feature>
<feature type="chain" id="PRO_5039321373" description="DUF2690 domain-containing protein" evidence="1">
    <location>
        <begin position="32"/>
        <end position="171"/>
    </location>
</feature>
<dbReference type="RefSeq" id="WP_203961377.1">
    <property type="nucleotide sequence ID" value="NZ_AP023355.1"/>
</dbReference>
<evidence type="ECO:0008006" key="4">
    <source>
        <dbReference type="Google" id="ProtNLM"/>
    </source>
</evidence>
<reference evidence="2 3" key="1">
    <citation type="submission" date="2020-08" db="EMBL/GenBank/DDBJ databases">
        <title>Whole genome shotgun sequence of Actinocatenispora thailandica NBRC 105041.</title>
        <authorList>
            <person name="Komaki H."/>
            <person name="Tamura T."/>
        </authorList>
    </citation>
    <scope>NUCLEOTIDE SEQUENCE [LARGE SCALE GENOMIC DNA]</scope>
    <source>
        <strain evidence="2 3">NBRC 105041</strain>
    </source>
</reference>
<evidence type="ECO:0000313" key="2">
    <source>
        <dbReference type="EMBL" id="BCJ34674.1"/>
    </source>
</evidence>
<sequence length="171" mass="17906">MHMSVRKVISLVAVTLLSAAAALAPATAASAGGCSGSNCEGKYASTVSGCADDGHVINGFTLDGVESGGVYAHADIYYSQACHSAWGEYVTPKSGDISYVGFFYQLPNGGDGEHWIGGGYLDGTQQDFVTTMVDWDKSMKLCVSGENTYDPEPYPGQTWGGVNTIGCTGWY</sequence>
<gene>
    <name evidence="2" type="ORF">Athai_21770</name>
</gene>
<dbReference type="EMBL" id="AP023355">
    <property type="protein sequence ID" value="BCJ34674.1"/>
    <property type="molecule type" value="Genomic_DNA"/>
</dbReference>